<feature type="compositionally biased region" description="Polar residues" evidence="1">
    <location>
        <begin position="271"/>
        <end position="280"/>
    </location>
</feature>
<feature type="compositionally biased region" description="Low complexity" evidence="1">
    <location>
        <begin position="183"/>
        <end position="193"/>
    </location>
</feature>
<organism evidence="2 3">
    <name type="scientific">Agaricus bisporus var. burnettii</name>
    <dbReference type="NCBI Taxonomy" id="192524"/>
    <lineage>
        <taxon>Eukaryota</taxon>
        <taxon>Fungi</taxon>
        <taxon>Dikarya</taxon>
        <taxon>Basidiomycota</taxon>
        <taxon>Agaricomycotina</taxon>
        <taxon>Agaricomycetes</taxon>
        <taxon>Agaricomycetidae</taxon>
        <taxon>Agaricales</taxon>
        <taxon>Agaricineae</taxon>
        <taxon>Agaricaceae</taxon>
        <taxon>Agaricus</taxon>
    </lineage>
</organism>
<feature type="compositionally biased region" description="Basic and acidic residues" evidence="1">
    <location>
        <begin position="561"/>
        <end position="570"/>
    </location>
</feature>
<protein>
    <recommendedName>
        <fullName evidence="4">Protein byr4</fullName>
    </recommendedName>
</protein>
<dbReference type="GO" id="GO:0044732">
    <property type="term" value="C:mitotic spindle pole body"/>
    <property type="evidence" value="ECO:0007669"/>
    <property type="project" value="TreeGrafter"/>
</dbReference>
<feature type="compositionally biased region" description="Low complexity" evidence="1">
    <location>
        <begin position="452"/>
        <end position="462"/>
    </location>
</feature>
<evidence type="ECO:0000313" key="2">
    <source>
        <dbReference type="EMBL" id="KAF7784609.1"/>
    </source>
</evidence>
<feature type="region of interest" description="Disordered" evidence="1">
    <location>
        <begin position="152"/>
        <end position="216"/>
    </location>
</feature>
<feature type="region of interest" description="Disordered" evidence="1">
    <location>
        <begin position="778"/>
        <end position="820"/>
    </location>
</feature>
<dbReference type="AlphaFoldDB" id="A0A8H7FBD2"/>
<feature type="compositionally biased region" description="Low complexity" evidence="1">
    <location>
        <begin position="345"/>
        <end position="371"/>
    </location>
</feature>
<name>A0A8H7FBD2_AGABI</name>
<dbReference type="GO" id="GO:1990334">
    <property type="term" value="C:Bfa1-Bub2 complex"/>
    <property type="evidence" value="ECO:0007669"/>
    <property type="project" value="InterPro"/>
</dbReference>
<evidence type="ECO:0000313" key="3">
    <source>
        <dbReference type="Proteomes" id="UP000629468"/>
    </source>
</evidence>
<evidence type="ECO:0008006" key="4">
    <source>
        <dbReference type="Google" id="ProtNLM"/>
    </source>
</evidence>
<proteinExistence type="predicted"/>
<feature type="compositionally biased region" description="Low complexity" evidence="1">
    <location>
        <begin position="394"/>
        <end position="419"/>
    </location>
</feature>
<feature type="compositionally biased region" description="Low complexity" evidence="1">
    <location>
        <begin position="292"/>
        <end position="306"/>
    </location>
</feature>
<dbReference type="PANTHER" id="PTHR35140:SF1">
    <property type="entry name" value="MITOTIC CHECK POINT PROTEIN BFA1"/>
    <property type="match status" value="1"/>
</dbReference>
<dbReference type="Proteomes" id="UP000629468">
    <property type="component" value="Unassembled WGS sequence"/>
</dbReference>
<evidence type="ECO:0000256" key="1">
    <source>
        <dbReference type="SAM" id="MobiDB-lite"/>
    </source>
</evidence>
<dbReference type="GO" id="GO:0005096">
    <property type="term" value="F:GTPase activator activity"/>
    <property type="evidence" value="ECO:0007669"/>
    <property type="project" value="InterPro"/>
</dbReference>
<feature type="compositionally biased region" description="Polar residues" evidence="1">
    <location>
        <begin position="781"/>
        <end position="816"/>
    </location>
</feature>
<dbReference type="InterPro" id="IPR034586">
    <property type="entry name" value="Bfa1/Byr4"/>
</dbReference>
<comment type="caution">
    <text evidence="2">The sequence shown here is derived from an EMBL/GenBank/DDBJ whole genome shotgun (WGS) entry which is preliminary data.</text>
</comment>
<feature type="compositionally biased region" description="Basic residues" evidence="1">
    <location>
        <begin position="646"/>
        <end position="662"/>
    </location>
</feature>
<feature type="compositionally biased region" description="Acidic residues" evidence="1">
    <location>
        <begin position="197"/>
        <end position="209"/>
    </location>
</feature>
<accession>A0A8H7FBD2</accession>
<sequence>MPAVPAPTLIVPREEWPDADFDLPDGAPITASLDRDDDNEDWDAQFNLGQIADTKALAVPASIPTLTSSLVSLASKSRSSSTFTIRPPILSSEDETEEEDGVSTIKAADTLKAAVNAAPTTPTIDEDFEDGFALPSDLTQLSLAPLSLQHRSSKNSLEWGERDHTSSSQSSDAYSTLGFADASPSSNSVSSVSLPDTETDDDEEQEDLEGLVIPAAVFESGSGSKQLKKILELKKRASYTSRQVKVAVPDPEDDFESGLVLEDDADLSPSRLLQNTQNQRPLRHHDRSSSAPLQRPSSTSLRPPSRMRTERAKSSTAPPPSSVRQLQKLRLSPSPPLYPPGRNQSSFGSFAAASPNPSPSPSLLIPKPGSLRGQKSHTGLKPPTPPATRRLARKASLSSLLEMSHANAPEPAAGTAAKARPARYEVPTAASLAKAQKHSTTKAADHSDNANRSRTPSSTSPSHRLTMPAQMRSKSRPSLSQVFVAQSPIHVHPTQGATSPPRPPSSASLRPSSSRSLKIPPPAHPSPSSPVTPPAPKILKRPKRQKTYGDGTELDDFEDLPTDRDKECHYRVQPKGYGNRIPGASYQSKASSLAGPDTTKGLSRKKRRQGSTSNETPAPATHTLRRSNTRIDLSSKIHAPAEPLPKKRKNVSPSGHTKRKPTLIRNLGGVGGPKVVGDMKWNPQSFRWEGNDHILKDFEATVATSTRPALITHLTGSSIGSPAGSFASGARRVGNMIFDPQRMCWLSALPPEEEEPDVFANLADDENEDDSRDGTIRASVAQRTPSEAGSTHTTTTSDGFVDPTSPSRSISRGISDSESDRGSRASLVVCDIDDAFVTICRAAEERHRQEMKGWRTVLSKPDIFSDPDRSHLYEIRALATRQY</sequence>
<reference evidence="2 3" key="1">
    <citation type="journal article" name="Sci. Rep.">
        <title>Telomere-to-telomere assembled and centromere annotated genomes of the two main subspecies of the button mushroom Agaricus bisporus reveal especially polymorphic chromosome ends.</title>
        <authorList>
            <person name="Sonnenberg A.S.M."/>
            <person name="Sedaghat-Telgerd N."/>
            <person name="Lavrijssen B."/>
            <person name="Ohm R.A."/>
            <person name="Hendrickx P.M."/>
            <person name="Scholtmeijer K."/>
            <person name="Baars J.J.P."/>
            <person name="van Peer A."/>
        </authorList>
    </citation>
    <scope>NUCLEOTIDE SEQUENCE [LARGE SCALE GENOMIC DNA]</scope>
    <source>
        <strain evidence="2 3">H119_p4</strain>
    </source>
</reference>
<dbReference type="OMA" id="DWGEGSL"/>
<feature type="compositionally biased region" description="Pro residues" evidence="1">
    <location>
        <begin position="519"/>
        <end position="536"/>
    </location>
</feature>
<feature type="compositionally biased region" description="Low complexity" evidence="1">
    <location>
        <begin position="505"/>
        <end position="518"/>
    </location>
</feature>
<feature type="compositionally biased region" description="Acidic residues" evidence="1">
    <location>
        <begin position="250"/>
        <end position="266"/>
    </location>
</feature>
<gene>
    <name evidence="2" type="ORF">Agabi119p4_774</name>
</gene>
<dbReference type="PANTHER" id="PTHR35140">
    <property type="entry name" value="MITOTIC CHECK POINT PROTEIN BFA1"/>
    <property type="match status" value="1"/>
</dbReference>
<dbReference type="EMBL" id="JABXXO010000001">
    <property type="protein sequence ID" value="KAF7784609.1"/>
    <property type="molecule type" value="Genomic_DNA"/>
</dbReference>
<feature type="region of interest" description="Disordered" evidence="1">
    <location>
        <begin position="1"/>
        <end position="38"/>
    </location>
</feature>
<dbReference type="GO" id="GO:0001100">
    <property type="term" value="P:negative regulation of exit from mitosis"/>
    <property type="evidence" value="ECO:0007669"/>
    <property type="project" value="InterPro"/>
</dbReference>
<feature type="region of interest" description="Disordered" evidence="1">
    <location>
        <begin position="240"/>
        <end position="671"/>
    </location>
</feature>